<dbReference type="PANTHER" id="PTHR46310:SF7">
    <property type="entry name" value="AMIDASE 1"/>
    <property type="match status" value="1"/>
</dbReference>
<dbReference type="InterPro" id="IPR036928">
    <property type="entry name" value="AS_sf"/>
</dbReference>
<dbReference type="Gene3D" id="3.90.1300.10">
    <property type="entry name" value="Amidase signature (AS) domain"/>
    <property type="match status" value="1"/>
</dbReference>
<evidence type="ECO:0000313" key="2">
    <source>
        <dbReference type="EMBL" id="KAK8045570.1"/>
    </source>
</evidence>
<name>A0ABR1TG09_9PEZI</name>
<proteinExistence type="predicted"/>
<dbReference type="PANTHER" id="PTHR46310">
    <property type="entry name" value="AMIDASE 1"/>
    <property type="match status" value="1"/>
</dbReference>
<evidence type="ECO:0000259" key="1">
    <source>
        <dbReference type="Pfam" id="PF01425"/>
    </source>
</evidence>
<feature type="domain" description="Amidase" evidence="1">
    <location>
        <begin position="51"/>
        <end position="438"/>
    </location>
</feature>
<evidence type="ECO:0000313" key="3">
    <source>
        <dbReference type="Proteomes" id="UP001444661"/>
    </source>
</evidence>
<keyword evidence="3" id="KW-1185">Reference proteome</keyword>
<accession>A0ABR1TG09</accession>
<reference evidence="2 3" key="1">
    <citation type="submission" date="2023-01" db="EMBL/GenBank/DDBJ databases">
        <title>Analysis of 21 Apiospora genomes using comparative genomics revels a genus with tremendous synthesis potential of carbohydrate active enzymes and secondary metabolites.</title>
        <authorList>
            <person name="Sorensen T."/>
        </authorList>
    </citation>
    <scope>NUCLEOTIDE SEQUENCE [LARGE SCALE GENOMIC DNA]</scope>
    <source>
        <strain evidence="2 3">CBS 33761</strain>
    </source>
</reference>
<dbReference type="EMBL" id="JAQQWK010000003">
    <property type="protein sequence ID" value="KAK8045570.1"/>
    <property type="molecule type" value="Genomic_DNA"/>
</dbReference>
<dbReference type="Pfam" id="PF01425">
    <property type="entry name" value="Amidase"/>
    <property type="match status" value="1"/>
</dbReference>
<gene>
    <name evidence="2" type="ORF">PG993_005594</name>
</gene>
<protein>
    <submittedName>
        <fullName evidence="2">Amidase signature domain protein</fullName>
    </submittedName>
</protein>
<dbReference type="InterPro" id="IPR023631">
    <property type="entry name" value="Amidase_dom"/>
</dbReference>
<dbReference type="Proteomes" id="UP001444661">
    <property type="component" value="Unassembled WGS sequence"/>
</dbReference>
<organism evidence="2 3">
    <name type="scientific">Apiospora rasikravindrae</name>
    <dbReference type="NCBI Taxonomy" id="990691"/>
    <lineage>
        <taxon>Eukaryota</taxon>
        <taxon>Fungi</taxon>
        <taxon>Dikarya</taxon>
        <taxon>Ascomycota</taxon>
        <taxon>Pezizomycotina</taxon>
        <taxon>Sordariomycetes</taxon>
        <taxon>Xylariomycetidae</taxon>
        <taxon>Amphisphaeriales</taxon>
        <taxon>Apiosporaceae</taxon>
        <taxon>Apiospora</taxon>
    </lineage>
</organism>
<dbReference type="SUPFAM" id="SSF75304">
    <property type="entry name" value="Amidase signature (AS) enzymes"/>
    <property type="match status" value="1"/>
</dbReference>
<sequence>MLRMLALTLHSGGFTQLPVSGTEFQTQAVAVPSRIGLPEGGSELGLSQKRIAVKDVYRIRGMKTSLCNRDYYRMSRPAGATAAAVQLLADAGCQIVGLTKLSTMIAREEPSEAVDYQTAFNPRGDGYQSPAGSSSGSAAAVAAYDWIDAALGTDTSGSGRRPALVNGIYQFRPTHSDFLLKDMVPTFHRFDSPCVFARNLSMVESVLRAWYTPKGTSLASFGHTFQVIYPLDFFPVPNQAQMAVLEKFLNDMTTLLPAQLNHVSIADTWRMSPPEGVSEALSDYLRNVIVHTYYYKFHESTADFRHDFSQKHGHDPYVIPFVRERWEAGKSVSYEEYKEGLRKLNVYRDWLLERFFQSKQTLMVLPISNVEPNYRDVASESPAFLDDTDQLYLPPILGSPDIVLPIGEAEYESKITGPKEHLPVAINLVGAPGEDFWLLNAARQTLKRSRRREEICTGHRIFEKPPTITPRTCTLGSEVSSDMCVEKL</sequence>
<comment type="caution">
    <text evidence="2">The sequence shown here is derived from an EMBL/GenBank/DDBJ whole genome shotgun (WGS) entry which is preliminary data.</text>
</comment>